<name>A0A9E6TYD4_9PSED</name>
<reference evidence="2 3" key="2">
    <citation type="journal article" date="2021" name="Microorganisms">
        <title>The Ever-Expanding Pseudomonas Genus: Description of 43 New Species and Partition of the Pseudomonas putida Group.</title>
        <authorList>
            <person name="Girard L."/>
            <person name="Lood C."/>
            <person name="Hofte M."/>
            <person name="Vandamme P."/>
            <person name="Rokni-Zadeh H."/>
            <person name="van Noort V."/>
            <person name="Lavigne R."/>
            <person name="De Mot R."/>
        </authorList>
    </citation>
    <scope>NUCLEOTIDE SEQUENCE [LARGE SCALE GENOMIC DNA]</scope>
    <source>
        <strain evidence="2 3">RW9S1A</strain>
    </source>
</reference>
<evidence type="ECO:0000313" key="3">
    <source>
        <dbReference type="Proteomes" id="UP000633418"/>
    </source>
</evidence>
<keyword evidence="3" id="KW-1185">Reference proteome</keyword>
<gene>
    <name evidence="2" type="ORF">HU772_009590</name>
</gene>
<reference evidence="2 3" key="1">
    <citation type="journal article" date="2020" name="Microorganisms">
        <title>Reliable Identification of Environmental Pseudomonas Isolates Using the rpoD Gene.</title>
        <authorList>
            <consortium name="The Broad Institute Genome Sequencing Platform"/>
            <person name="Girard L."/>
            <person name="Lood C."/>
            <person name="Rokni-Zadeh H."/>
            <person name="van Noort V."/>
            <person name="Lavigne R."/>
            <person name="De Mot R."/>
        </authorList>
    </citation>
    <scope>NUCLEOTIDE SEQUENCE [LARGE SCALE GENOMIC DNA]</scope>
    <source>
        <strain evidence="2 3">RW9S1A</strain>
    </source>
</reference>
<evidence type="ECO:0008006" key="4">
    <source>
        <dbReference type="Google" id="ProtNLM"/>
    </source>
</evidence>
<dbReference type="AlphaFoldDB" id="A0A9E6TYD4"/>
<proteinExistence type="predicted"/>
<evidence type="ECO:0000313" key="2">
    <source>
        <dbReference type="EMBL" id="QXI40298.1"/>
    </source>
</evidence>
<protein>
    <recommendedName>
        <fullName evidence="4">Type 1 fimbrial protein</fullName>
    </recommendedName>
</protein>
<dbReference type="Proteomes" id="UP000633418">
    <property type="component" value="Chromosome"/>
</dbReference>
<organism evidence="2 3">
    <name type="scientific">Pseudomonas xantholysinigenes</name>
    <dbReference type="NCBI Taxonomy" id="2745490"/>
    <lineage>
        <taxon>Bacteria</taxon>
        <taxon>Pseudomonadati</taxon>
        <taxon>Pseudomonadota</taxon>
        <taxon>Gammaproteobacteria</taxon>
        <taxon>Pseudomonadales</taxon>
        <taxon>Pseudomonadaceae</taxon>
        <taxon>Pseudomonas</taxon>
    </lineage>
</organism>
<dbReference type="EMBL" id="CP077095">
    <property type="protein sequence ID" value="QXI40298.1"/>
    <property type="molecule type" value="Genomic_DNA"/>
</dbReference>
<evidence type="ECO:0000256" key="1">
    <source>
        <dbReference type="SAM" id="SignalP"/>
    </source>
</evidence>
<dbReference type="KEGG" id="pxn:HU772_009590"/>
<accession>A0A9E6TYD4</accession>
<sequence length="114" mass="11660">MGIKTFAGCALLCLGLAAQAQAATAISSGVLQFTGSIVEPSCRGVVAATTVRVEDCPSRAQRSHVEVRSVDRQGLSALAVRADGQGADDGLYPLRDSNGNALTQGNYVVILSAP</sequence>
<keyword evidence="1" id="KW-0732">Signal</keyword>
<feature type="chain" id="PRO_5039393139" description="Type 1 fimbrial protein" evidence="1">
    <location>
        <begin position="23"/>
        <end position="114"/>
    </location>
</feature>
<dbReference type="RefSeq" id="WP_186660998.1">
    <property type="nucleotide sequence ID" value="NZ_CP077095.1"/>
</dbReference>
<feature type="signal peptide" evidence="1">
    <location>
        <begin position="1"/>
        <end position="22"/>
    </location>
</feature>